<feature type="chain" id="PRO_5038976950" evidence="4">
    <location>
        <begin position="23"/>
        <end position="744"/>
    </location>
</feature>
<proteinExistence type="inferred from homology"/>
<keyword evidence="3" id="KW-0175">Coiled coil</keyword>
<keyword evidence="2" id="KW-0813">Transport</keyword>
<evidence type="ECO:0000256" key="1">
    <source>
        <dbReference type="ARBA" id="ARBA00008520"/>
    </source>
</evidence>
<evidence type="ECO:0000313" key="6">
    <source>
        <dbReference type="Proteomes" id="UP000824140"/>
    </source>
</evidence>
<keyword evidence="4" id="KW-0732">Signal</keyword>
<feature type="coiled-coil region" evidence="3">
    <location>
        <begin position="625"/>
        <end position="675"/>
    </location>
</feature>
<dbReference type="EMBL" id="DVJN01000191">
    <property type="protein sequence ID" value="HIS93283.1"/>
    <property type="molecule type" value="Genomic_DNA"/>
</dbReference>
<dbReference type="SUPFAM" id="SSF53850">
    <property type="entry name" value="Periplasmic binding protein-like II"/>
    <property type="match status" value="1"/>
</dbReference>
<dbReference type="Gene3D" id="3.40.190.10">
    <property type="entry name" value="Periplasmic binding protein-like II"/>
    <property type="match status" value="1"/>
</dbReference>
<evidence type="ECO:0000256" key="3">
    <source>
        <dbReference type="SAM" id="Coils"/>
    </source>
</evidence>
<evidence type="ECO:0000256" key="2">
    <source>
        <dbReference type="ARBA" id="ARBA00022448"/>
    </source>
</evidence>
<sequence length="744" mass="81107">MKKRLSLLLILCLLAMGAPALAAPGDAILLQSGEGGFLSASSFALIGDTLYALSSASLFTVPAAGGDSMEYAIDTAALTTQENGRFIPASIFAAGDAPLVYGYECVGDEEDYCNFALYRVELADGAARLTLQIALSAENMVEYMGIFARPRQLYAPFVLDGKIIARSYDAGSSIAIVDLASGELTLIEGLLPLFQWLIPYRDGAALAIAYDDLAGTAAIHKVDLRQAAAEPLCEFAVASEPGHFCYDESTGALFFAMDGELYRMEGMQPESLLPVAALPLTGEMNALPVLTQDGFLIAGDSMTILRRNTDPSQRADAPLNIQQNYHAAVESAFKSFAESHPEIELNLVESHEDIIQAMLTQSSTMDVFALCTADAVYSALFERGYMAELTDSAAIAQMVQAMYPAIQNAVCKEGEVYALPVEMHTGRGLISYNAELWASLGYAPEEFPQTWPAFLRLLAQLGSAVEAGKMDALAPYYSIDEFREELFRAMLDAYMLYISQPGREFQLDTPLFREMAEAFEAIDFAALGFPETVDLESAAAPENVLIELFTNFTAGINSSSAYRIAPLAMQEGETPLIAVQLYAVFVNPYSANRDLAISFLEEVAAQQDPLFLAHTTPTKNDPVPNESYSDVLAVYDAEIASLEERLDSAEDETQKAALQAEIELSEQYRAEFEANNRYLADEASIAAYRELAEFLAVTPFWGLDEETSIEYDTAIREYLSGLTGIDEFIARIDQKLKMIVLEGQ</sequence>
<evidence type="ECO:0000256" key="4">
    <source>
        <dbReference type="SAM" id="SignalP"/>
    </source>
</evidence>
<accession>A0A9D1K7U7</accession>
<comment type="caution">
    <text evidence="5">The sequence shown here is derived from an EMBL/GenBank/DDBJ whole genome shotgun (WGS) entry which is preliminary data.</text>
</comment>
<protein>
    <submittedName>
        <fullName evidence="5">Carbohydrate ABC transporter substrate-binding protein</fullName>
    </submittedName>
</protein>
<gene>
    <name evidence="5" type="ORF">IAA84_09735</name>
</gene>
<dbReference type="Proteomes" id="UP000824140">
    <property type="component" value="Unassembled WGS sequence"/>
</dbReference>
<comment type="similarity">
    <text evidence="1">Belongs to the bacterial solute-binding protein 1 family.</text>
</comment>
<dbReference type="AlphaFoldDB" id="A0A9D1K7U7"/>
<dbReference type="PANTHER" id="PTHR43649">
    <property type="entry name" value="ARABINOSE-BINDING PROTEIN-RELATED"/>
    <property type="match status" value="1"/>
</dbReference>
<dbReference type="PANTHER" id="PTHR43649:SF29">
    <property type="entry name" value="OSMOPROTECTIVE COMPOUNDS-BINDING PROTEIN GGTB"/>
    <property type="match status" value="1"/>
</dbReference>
<reference evidence="5" key="2">
    <citation type="journal article" date="2021" name="PeerJ">
        <title>Extensive microbial diversity within the chicken gut microbiome revealed by metagenomics and culture.</title>
        <authorList>
            <person name="Gilroy R."/>
            <person name="Ravi A."/>
            <person name="Getino M."/>
            <person name="Pursley I."/>
            <person name="Horton D.L."/>
            <person name="Alikhan N.F."/>
            <person name="Baker D."/>
            <person name="Gharbi K."/>
            <person name="Hall N."/>
            <person name="Watson M."/>
            <person name="Adriaenssens E.M."/>
            <person name="Foster-Nyarko E."/>
            <person name="Jarju S."/>
            <person name="Secka A."/>
            <person name="Antonio M."/>
            <person name="Oren A."/>
            <person name="Chaudhuri R.R."/>
            <person name="La Ragione R."/>
            <person name="Hildebrand F."/>
            <person name="Pallen M.J."/>
        </authorList>
    </citation>
    <scope>NUCLEOTIDE SEQUENCE</scope>
    <source>
        <strain evidence="5">13766</strain>
    </source>
</reference>
<evidence type="ECO:0000313" key="5">
    <source>
        <dbReference type="EMBL" id="HIS93283.1"/>
    </source>
</evidence>
<name>A0A9D1K7U7_9FIRM</name>
<reference evidence="5" key="1">
    <citation type="submission" date="2020-10" db="EMBL/GenBank/DDBJ databases">
        <authorList>
            <person name="Gilroy R."/>
        </authorList>
    </citation>
    <scope>NUCLEOTIDE SEQUENCE</scope>
    <source>
        <strain evidence="5">13766</strain>
    </source>
</reference>
<dbReference type="InterPro" id="IPR050490">
    <property type="entry name" value="Bact_solute-bd_prot1"/>
</dbReference>
<organism evidence="5 6">
    <name type="scientific">Candidatus Alectryocaccomicrobium excrementavium</name>
    <dbReference type="NCBI Taxonomy" id="2840668"/>
    <lineage>
        <taxon>Bacteria</taxon>
        <taxon>Bacillati</taxon>
        <taxon>Bacillota</taxon>
        <taxon>Clostridia</taxon>
        <taxon>Candidatus Alectryocaccomicrobium</taxon>
    </lineage>
</organism>
<feature type="signal peptide" evidence="4">
    <location>
        <begin position="1"/>
        <end position="22"/>
    </location>
</feature>